<dbReference type="Proteomes" id="UP000886501">
    <property type="component" value="Unassembled WGS sequence"/>
</dbReference>
<sequence>MLYFGTLFYVSVLLVNALAVLSEERFLARIGWDSTQAQAQTAAYNQPYAQGYDQTGYGRQQDASVKTRIINLISAVRTLMRSTSLSCVKAIYSKRTNPPVVPLIGLNLIIIVYEMISGR</sequence>
<protein>
    <submittedName>
        <fullName evidence="1">Yos1-like protein</fullName>
    </submittedName>
</protein>
<comment type="caution">
    <text evidence="1">The sequence shown here is derived from an EMBL/GenBank/DDBJ whole genome shotgun (WGS) entry which is preliminary data.</text>
</comment>
<keyword evidence="2" id="KW-1185">Reference proteome</keyword>
<gene>
    <name evidence="1" type="ORF">BDM02DRAFT_3091793</name>
</gene>
<organism evidence="1 2">
    <name type="scientific">Thelephora ganbajun</name>
    <name type="common">Ganba fungus</name>
    <dbReference type="NCBI Taxonomy" id="370292"/>
    <lineage>
        <taxon>Eukaryota</taxon>
        <taxon>Fungi</taxon>
        <taxon>Dikarya</taxon>
        <taxon>Basidiomycota</taxon>
        <taxon>Agaricomycotina</taxon>
        <taxon>Agaricomycetes</taxon>
        <taxon>Thelephorales</taxon>
        <taxon>Thelephoraceae</taxon>
        <taxon>Thelephora</taxon>
    </lineage>
</organism>
<evidence type="ECO:0000313" key="2">
    <source>
        <dbReference type="Proteomes" id="UP000886501"/>
    </source>
</evidence>
<reference evidence="1" key="1">
    <citation type="submission" date="2019-10" db="EMBL/GenBank/DDBJ databases">
        <authorList>
            <consortium name="DOE Joint Genome Institute"/>
            <person name="Kuo A."/>
            <person name="Miyauchi S."/>
            <person name="Kiss E."/>
            <person name="Drula E."/>
            <person name="Kohler A."/>
            <person name="Sanchez-Garcia M."/>
            <person name="Andreopoulos B."/>
            <person name="Barry K.W."/>
            <person name="Bonito G."/>
            <person name="Buee M."/>
            <person name="Carver A."/>
            <person name="Chen C."/>
            <person name="Cichocki N."/>
            <person name="Clum A."/>
            <person name="Culley D."/>
            <person name="Crous P.W."/>
            <person name="Fauchery L."/>
            <person name="Girlanda M."/>
            <person name="Hayes R."/>
            <person name="Keri Z."/>
            <person name="Labutti K."/>
            <person name="Lipzen A."/>
            <person name="Lombard V."/>
            <person name="Magnuson J."/>
            <person name="Maillard F."/>
            <person name="Morin E."/>
            <person name="Murat C."/>
            <person name="Nolan M."/>
            <person name="Ohm R."/>
            <person name="Pangilinan J."/>
            <person name="Pereira M."/>
            <person name="Perotto S."/>
            <person name="Peter M."/>
            <person name="Riley R."/>
            <person name="Sitrit Y."/>
            <person name="Stielow B."/>
            <person name="Szollosi G."/>
            <person name="Zifcakova L."/>
            <person name="Stursova M."/>
            <person name="Spatafora J.W."/>
            <person name="Tedersoo L."/>
            <person name="Vaario L.-M."/>
            <person name="Yamada A."/>
            <person name="Yan M."/>
            <person name="Wang P."/>
            <person name="Xu J."/>
            <person name="Bruns T."/>
            <person name="Baldrian P."/>
            <person name="Vilgalys R."/>
            <person name="Henrissat B."/>
            <person name="Grigoriev I.V."/>
            <person name="Hibbett D."/>
            <person name="Nagy L.G."/>
            <person name="Martin F.M."/>
        </authorList>
    </citation>
    <scope>NUCLEOTIDE SEQUENCE</scope>
    <source>
        <strain evidence="1">P2</strain>
    </source>
</reference>
<name>A0ACB6ZNP6_THEGA</name>
<accession>A0ACB6ZNP6</accession>
<evidence type="ECO:0000313" key="1">
    <source>
        <dbReference type="EMBL" id="KAF9651164.1"/>
    </source>
</evidence>
<proteinExistence type="predicted"/>
<dbReference type="EMBL" id="MU117978">
    <property type="protein sequence ID" value="KAF9651164.1"/>
    <property type="molecule type" value="Genomic_DNA"/>
</dbReference>
<reference evidence="1" key="2">
    <citation type="journal article" date="2020" name="Nat. Commun.">
        <title>Large-scale genome sequencing of mycorrhizal fungi provides insights into the early evolution of symbiotic traits.</title>
        <authorList>
            <person name="Miyauchi S."/>
            <person name="Kiss E."/>
            <person name="Kuo A."/>
            <person name="Drula E."/>
            <person name="Kohler A."/>
            <person name="Sanchez-Garcia M."/>
            <person name="Morin E."/>
            <person name="Andreopoulos B."/>
            <person name="Barry K.W."/>
            <person name="Bonito G."/>
            <person name="Buee M."/>
            <person name="Carver A."/>
            <person name="Chen C."/>
            <person name="Cichocki N."/>
            <person name="Clum A."/>
            <person name="Culley D."/>
            <person name="Crous P.W."/>
            <person name="Fauchery L."/>
            <person name="Girlanda M."/>
            <person name="Hayes R.D."/>
            <person name="Keri Z."/>
            <person name="LaButti K."/>
            <person name="Lipzen A."/>
            <person name="Lombard V."/>
            <person name="Magnuson J."/>
            <person name="Maillard F."/>
            <person name="Murat C."/>
            <person name="Nolan M."/>
            <person name="Ohm R.A."/>
            <person name="Pangilinan J."/>
            <person name="Pereira M.F."/>
            <person name="Perotto S."/>
            <person name="Peter M."/>
            <person name="Pfister S."/>
            <person name="Riley R."/>
            <person name="Sitrit Y."/>
            <person name="Stielow J.B."/>
            <person name="Szollosi G."/>
            <person name="Zifcakova L."/>
            <person name="Stursova M."/>
            <person name="Spatafora J.W."/>
            <person name="Tedersoo L."/>
            <person name="Vaario L.M."/>
            <person name="Yamada A."/>
            <person name="Yan M."/>
            <person name="Wang P."/>
            <person name="Xu J."/>
            <person name="Bruns T."/>
            <person name="Baldrian P."/>
            <person name="Vilgalys R."/>
            <person name="Dunand C."/>
            <person name="Henrissat B."/>
            <person name="Grigoriev I.V."/>
            <person name="Hibbett D."/>
            <person name="Nagy L.G."/>
            <person name="Martin F.M."/>
        </authorList>
    </citation>
    <scope>NUCLEOTIDE SEQUENCE</scope>
    <source>
        <strain evidence="1">P2</strain>
    </source>
</reference>